<organism evidence="3 4">
    <name type="scientific">Caballeronia ptereochthonis</name>
    <dbReference type="NCBI Taxonomy" id="1777144"/>
    <lineage>
        <taxon>Bacteria</taxon>
        <taxon>Pseudomonadati</taxon>
        <taxon>Pseudomonadota</taxon>
        <taxon>Betaproteobacteria</taxon>
        <taxon>Burkholderiales</taxon>
        <taxon>Burkholderiaceae</taxon>
        <taxon>Caballeronia</taxon>
    </lineage>
</organism>
<feature type="signal peptide" evidence="2">
    <location>
        <begin position="1"/>
        <end position="22"/>
    </location>
</feature>
<dbReference type="EMBL" id="FCOB02000003">
    <property type="protein sequence ID" value="SAK46321.1"/>
    <property type="molecule type" value="Genomic_DNA"/>
</dbReference>
<feature type="compositionally biased region" description="Polar residues" evidence="1">
    <location>
        <begin position="67"/>
        <end position="77"/>
    </location>
</feature>
<protein>
    <submittedName>
        <fullName evidence="3">Membrane protein</fullName>
    </submittedName>
</protein>
<name>A0A157ZLG7_9BURK</name>
<dbReference type="AlphaFoldDB" id="A0A157ZLG7"/>
<evidence type="ECO:0000313" key="4">
    <source>
        <dbReference type="Proteomes" id="UP000054978"/>
    </source>
</evidence>
<dbReference type="RefSeq" id="WP_087042886.1">
    <property type="nucleotide sequence ID" value="NZ_FCOB02000003.1"/>
</dbReference>
<feature type="chain" id="PRO_5007619461" evidence="2">
    <location>
        <begin position="23"/>
        <end position="117"/>
    </location>
</feature>
<reference evidence="3" key="1">
    <citation type="submission" date="2016-01" db="EMBL/GenBank/DDBJ databases">
        <authorList>
            <person name="Peeters C."/>
        </authorList>
    </citation>
    <scope>NUCLEOTIDE SEQUENCE [LARGE SCALE GENOMIC DNA]</scope>
    <source>
        <strain evidence="3">LMG 29326</strain>
    </source>
</reference>
<dbReference type="Pfam" id="PF13663">
    <property type="entry name" value="DUF4148"/>
    <property type="match status" value="1"/>
</dbReference>
<feature type="region of interest" description="Disordered" evidence="1">
    <location>
        <begin position="98"/>
        <end position="117"/>
    </location>
</feature>
<dbReference type="Proteomes" id="UP000054978">
    <property type="component" value="Unassembled WGS sequence"/>
</dbReference>
<dbReference type="InterPro" id="IPR025421">
    <property type="entry name" value="DUF4148"/>
</dbReference>
<gene>
    <name evidence="3" type="ORF">AWB83_00704</name>
</gene>
<keyword evidence="4" id="KW-1185">Reference proteome</keyword>
<evidence type="ECO:0000256" key="1">
    <source>
        <dbReference type="SAM" id="MobiDB-lite"/>
    </source>
</evidence>
<dbReference type="STRING" id="1777144.AWB83_00704"/>
<comment type="caution">
    <text evidence="3">The sequence shown here is derived from an EMBL/GenBank/DDBJ whole genome shotgun (WGS) entry which is preliminary data.</text>
</comment>
<evidence type="ECO:0000313" key="3">
    <source>
        <dbReference type="EMBL" id="SAK46321.1"/>
    </source>
</evidence>
<sequence length="117" mass="12166">MKSFVKAMAVAAVAVAPALSFAQAGSSLTRDQVKQDLRQVEAAGYDPSRSDQTSYPSDIQAAESRASRQNGAASASDNAYHANMNSYGGVAGGTSASGMRMTQPMNNDGTKPVYFGH</sequence>
<keyword evidence="2" id="KW-0732">Signal</keyword>
<evidence type="ECO:0000256" key="2">
    <source>
        <dbReference type="SAM" id="SignalP"/>
    </source>
</evidence>
<accession>A0A157ZLG7</accession>
<proteinExistence type="predicted"/>
<feature type="region of interest" description="Disordered" evidence="1">
    <location>
        <begin position="43"/>
        <end position="79"/>
    </location>
</feature>
<dbReference type="OrthoDB" id="9102276at2"/>